<organism evidence="1">
    <name type="scientific">marine sediment metagenome</name>
    <dbReference type="NCBI Taxonomy" id="412755"/>
    <lineage>
        <taxon>unclassified sequences</taxon>
        <taxon>metagenomes</taxon>
        <taxon>ecological metagenomes</taxon>
    </lineage>
</organism>
<dbReference type="EMBL" id="BARW01006170">
    <property type="protein sequence ID" value="GAI86836.1"/>
    <property type="molecule type" value="Genomic_DNA"/>
</dbReference>
<name>X1T614_9ZZZZ</name>
<dbReference type="AlphaFoldDB" id="X1T614"/>
<sequence length="37" mass="4204">GKKSNQIRVKSGKRKGMLDLAKMSRAYKRAQKAKGKR</sequence>
<gene>
    <name evidence="1" type="ORF">S12H4_12939</name>
</gene>
<comment type="caution">
    <text evidence="1">The sequence shown here is derived from an EMBL/GenBank/DDBJ whole genome shotgun (WGS) entry which is preliminary data.</text>
</comment>
<protein>
    <submittedName>
        <fullName evidence="1">Uncharacterized protein</fullName>
    </submittedName>
</protein>
<proteinExistence type="predicted"/>
<accession>X1T614</accession>
<feature type="non-terminal residue" evidence="1">
    <location>
        <position position="1"/>
    </location>
</feature>
<reference evidence="1" key="1">
    <citation type="journal article" date="2014" name="Front. Microbiol.">
        <title>High frequency of phylogenetically diverse reductive dehalogenase-homologous genes in deep subseafloor sedimentary metagenomes.</title>
        <authorList>
            <person name="Kawai M."/>
            <person name="Futagami T."/>
            <person name="Toyoda A."/>
            <person name="Takaki Y."/>
            <person name="Nishi S."/>
            <person name="Hori S."/>
            <person name="Arai W."/>
            <person name="Tsubouchi T."/>
            <person name="Morono Y."/>
            <person name="Uchiyama I."/>
            <person name="Ito T."/>
            <person name="Fujiyama A."/>
            <person name="Inagaki F."/>
            <person name="Takami H."/>
        </authorList>
    </citation>
    <scope>NUCLEOTIDE SEQUENCE</scope>
    <source>
        <strain evidence="1">Expedition CK06-06</strain>
    </source>
</reference>
<evidence type="ECO:0000313" key="1">
    <source>
        <dbReference type="EMBL" id="GAI86836.1"/>
    </source>
</evidence>